<dbReference type="AlphaFoldDB" id="J9GRE3"/>
<name>J9GRE3_9ZZZZ</name>
<organism evidence="2">
    <name type="scientific">gut metagenome</name>
    <dbReference type="NCBI Taxonomy" id="749906"/>
    <lineage>
        <taxon>unclassified sequences</taxon>
        <taxon>metagenomes</taxon>
        <taxon>organismal metagenomes</taxon>
    </lineage>
</organism>
<feature type="compositionally biased region" description="Basic and acidic residues" evidence="1">
    <location>
        <begin position="35"/>
        <end position="50"/>
    </location>
</feature>
<feature type="non-terminal residue" evidence="2">
    <location>
        <position position="1"/>
    </location>
</feature>
<reference evidence="2" key="1">
    <citation type="journal article" date="2012" name="PLoS ONE">
        <title>Gene sets for utilization of primary and secondary nutrition supplies in the distal gut of endangered iberian lynx.</title>
        <authorList>
            <person name="Alcaide M."/>
            <person name="Messina E."/>
            <person name="Richter M."/>
            <person name="Bargiela R."/>
            <person name="Peplies J."/>
            <person name="Huws S.A."/>
            <person name="Newbold C.J."/>
            <person name="Golyshin P.N."/>
            <person name="Simon M.A."/>
            <person name="Lopez G."/>
            <person name="Yakimov M.M."/>
            <person name="Ferrer M."/>
        </authorList>
    </citation>
    <scope>NUCLEOTIDE SEQUENCE</scope>
</reference>
<feature type="region of interest" description="Disordered" evidence="1">
    <location>
        <begin position="1"/>
        <end position="50"/>
    </location>
</feature>
<proteinExistence type="predicted"/>
<accession>J9GRE3</accession>
<feature type="compositionally biased region" description="Acidic residues" evidence="1">
    <location>
        <begin position="20"/>
        <end position="34"/>
    </location>
</feature>
<gene>
    <name evidence="2" type="ORF">EVA_01175</name>
</gene>
<comment type="caution">
    <text evidence="2">The sequence shown here is derived from an EMBL/GenBank/DDBJ whole genome shotgun (WGS) entry which is preliminary data.</text>
</comment>
<protein>
    <submittedName>
        <fullName evidence="2">Uncharacterized protein</fullName>
    </submittedName>
</protein>
<sequence length="50" mass="5561">TRRHAEAKTEDENASTADVADTDAAEANTEEDRSENDYELKNGRNIHGIE</sequence>
<dbReference type="EMBL" id="AMCI01000176">
    <property type="protein sequence ID" value="EJX10469.1"/>
    <property type="molecule type" value="Genomic_DNA"/>
</dbReference>
<evidence type="ECO:0000313" key="2">
    <source>
        <dbReference type="EMBL" id="EJX10469.1"/>
    </source>
</evidence>
<feature type="compositionally biased region" description="Basic and acidic residues" evidence="1">
    <location>
        <begin position="1"/>
        <end position="11"/>
    </location>
</feature>
<evidence type="ECO:0000256" key="1">
    <source>
        <dbReference type="SAM" id="MobiDB-lite"/>
    </source>
</evidence>